<comment type="cofactor">
    <cofactor evidence="7">
        <name>Zn(2+)</name>
        <dbReference type="ChEBI" id="CHEBI:29105"/>
    </cofactor>
    <text evidence="7">Binds 1 zinc ion per subunit.</text>
</comment>
<evidence type="ECO:0000256" key="3">
    <source>
        <dbReference type="ARBA" id="ARBA00022741"/>
    </source>
</evidence>
<protein>
    <recommendedName>
        <fullName evidence="7">Glutamate--tRNA ligase</fullName>
        <ecNumber evidence="7">6.1.1.17</ecNumber>
    </recommendedName>
    <alternativeName>
        <fullName evidence="7">Glutamyl-tRNA synthetase</fullName>
        <shortName evidence="7">GluRS</shortName>
    </alternativeName>
</protein>
<evidence type="ECO:0000313" key="11">
    <source>
        <dbReference type="Proteomes" id="UP001057877"/>
    </source>
</evidence>
<dbReference type="Pfam" id="PF00749">
    <property type="entry name" value="tRNA-synt_1c"/>
    <property type="match status" value="1"/>
</dbReference>
<feature type="domain" description="Aminoacyl-tRNA synthetase class I anticodon-binding" evidence="9">
    <location>
        <begin position="421"/>
        <end position="549"/>
    </location>
</feature>
<dbReference type="InterPro" id="IPR045462">
    <property type="entry name" value="aa-tRNA-synth_I_cd-bd"/>
</dbReference>
<dbReference type="SUPFAM" id="SSF48163">
    <property type="entry name" value="An anticodon-binding domain of class I aminoacyl-tRNA synthetases"/>
    <property type="match status" value="1"/>
</dbReference>
<dbReference type="PROSITE" id="PS00178">
    <property type="entry name" value="AA_TRNA_LIGASE_I"/>
    <property type="match status" value="1"/>
</dbReference>
<keyword evidence="5 7" id="KW-0648">Protein biosynthesis</keyword>
<dbReference type="GO" id="GO:0004818">
    <property type="term" value="F:glutamate-tRNA ligase activity"/>
    <property type="evidence" value="ECO:0007669"/>
    <property type="project" value="UniProtKB-EC"/>
</dbReference>
<evidence type="ECO:0000256" key="7">
    <source>
        <dbReference type="HAMAP-Rule" id="MF_00022"/>
    </source>
</evidence>
<dbReference type="Proteomes" id="UP001057877">
    <property type="component" value="Chromosome"/>
</dbReference>
<dbReference type="Gene3D" id="3.40.50.620">
    <property type="entry name" value="HUPs"/>
    <property type="match status" value="1"/>
</dbReference>
<dbReference type="PANTHER" id="PTHR43311">
    <property type="entry name" value="GLUTAMATE--TRNA LIGASE"/>
    <property type="match status" value="1"/>
</dbReference>
<feature type="short sequence motif" description="'HIGH' region" evidence="7">
    <location>
        <begin position="44"/>
        <end position="54"/>
    </location>
</feature>
<comment type="subcellular location">
    <subcellularLocation>
        <location evidence="7">Cytoplasm</location>
    </subcellularLocation>
</comment>
<comment type="subunit">
    <text evidence="7">Monomer.</text>
</comment>
<keyword evidence="2 7" id="KW-0436">Ligase</keyword>
<name>A0ABY5S8S9_9BACL</name>
<dbReference type="EC" id="6.1.1.17" evidence="7"/>
<dbReference type="Gene3D" id="1.10.10.350">
    <property type="match status" value="1"/>
</dbReference>
<dbReference type="HAMAP" id="MF_00022">
    <property type="entry name" value="Glu_tRNA_synth_type1"/>
    <property type="match status" value="1"/>
</dbReference>
<dbReference type="InterPro" id="IPR004527">
    <property type="entry name" value="Glu-tRNA-ligase_bac/mito"/>
</dbReference>
<reference evidence="10" key="1">
    <citation type="submission" date="2022-01" db="EMBL/GenBank/DDBJ databases">
        <title>Paenibacillus spongiae sp. nov., isolated from marine sponge.</title>
        <authorList>
            <person name="Li Z."/>
            <person name="Zhang M."/>
        </authorList>
    </citation>
    <scope>NUCLEOTIDE SEQUENCE</scope>
    <source>
        <strain evidence="10">PHS-Z3</strain>
    </source>
</reference>
<evidence type="ECO:0000256" key="2">
    <source>
        <dbReference type="ARBA" id="ARBA00022598"/>
    </source>
</evidence>
<feature type="domain" description="Glutamyl/glutaminyl-tRNA synthetase class Ib catalytic" evidence="8">
    <location>
        <begin position="39"/>
        <end position="337"/>
    </location>
</feature>
<dbReference type="EMBL" id="CP091430">
    <property type="protein sequence ID" value="UVI28935.1"/>
    <property type="molecule type" value="Genomic_DNA"/>
</dbReference>
<evidence type="ECO:0000259" key="8">
    <source>
        <dbReference type="Pfam" id="PF00749"/>
    </source>
</evidence>
<dbReference type="InterPro" id="IPR020751">
    <property type="entry name" value="aa-tRNA-synth_I_codon-bd_sub2"/>
</dbReference>
<dbReference type="NCBIfam" id="TIGR00464">
    <property type="entry name" value="gltX_bact"/>
    <property type="match status" value="1"/>
</dbReference>
<evidence type="ECO:0000256" key="1">
    <source>
        <dbReference type="ARBA" id="ARBA00007894"/>
    </source>
</evidence>
<evidence type="ECO:0000256" key="4">
    <source>
        <dbReference type="ARBA" id="ARBA00022840"/>
    </source>
</evidence>
<gene>
    <name evidence="7 10" type="primary">gltX</name>
    <name evidence="10" type="ORF">L1F29_26365</name>
</gene>
<dbReference type="InterPro" id="IPR049940">
    <property type="entry name" value="GluQ/Sye"/>
</dbReference>
<comment type="function">
    <text evidence="7">Catalyzes the attachment of glutamate to tRNA(Glu) in a two-step reaction: glutamate is first activated by ATP to form Glu-AMP and then transferred to the acceptor end of tRNA(Glu).</text>
</comment>
<evidence type="ECO:0000259" key="9">
    <source>
        <dbReference type="Pfam" id="PF19269"/>
    </source>
</evidence>
<feature type="binding site" evidence="7">
    <location>
        <position position="145"/>
    </location>
    <ligand>
        <name>Zn(2+)</name>
        <dbReference type="ChEBI" id="CHEBI:29105"/>
    </ligand>
</feature>
<feature type="binding site" evidence="7">
    <location>
        <position position="299"/>
    </location>
    <ligand>
        <name>ATP</name>
        <dbReference type="ChEBI" id="CHEBI:30616"/>
    </ligand>
</feature>
<keyword evidence="11" id="KW-1185">Reference proteome</keyword>
<dbReference type="InterPro" id="IPR000924">
    <property type="entry name" value="Glu/Gln-tRNA-synth"/>
</dbReference>
<comment type="catalytic activity">
    <reaction evidence="7">
        <text>tRNA(Glu) + L-glutamate + ATP = L-glutamyl-tRNA(Glu) + AMP + diphosphate</text>
        <dbReference type="Rhea" id="RHEA:23540"/>
        <dbReference type="Rhea" id="RHEA-COMP:9663"/>
        <dbReference type="Rhea" id="RHEA-COMP:9680"/>
        <dbReference type="ChEBI" id="CHEBI:29985"/>
        <dbReference type="ChEBI" id="CHEBI:30616"/>
        <dbReference type="ChEBI" id="CHEBI:33019"/>
        <dbReference type="ChEBI" id="CHEBI:78442"/>
        <dbReference type="ChEBI" id="CHEBI:78520"/>
        <dbReference type="ChEBI" id="CHEBI:456215"/>
        <dbReference type="EC" id="6.1.1.17"/>
    </reaction>
</comment>
<evidence type="ECO:0000256" key="6">
    <source>
        <dbReference type="ARBA" id="ARBA00023146"/>
    </source>
</evidence>
<evidence type="ECO:0000313" key="10">
    <source>
        <dbReference type="EMBL" id="UVI28935.1"/>
    </source>
</evidence>
<organism evidence="10 11">
    <name type="scientific">Paenibacillus spongiae</name>
    <dbReference type="NCBI Taxonomy" id="2909671"/>
    <lineage>
        <taxon>Bacteria</taxon>
        <taxon>Bacillati</taxon>
        <taxon>Bacillota</taxon>
        <taxon>Bacilli</taxon>
        <taxon>Bacillales</taxon>
        <taxon>Paenibacillaceae</taxon>
        <taxon>Paenibacillus</taxon>
    </lineage>
</organism>
<dbReference type="Pfam" id="PF19269">
    <property type="entry name" value="Anticodon_2"/>
    <property type="match status" value="1"/>
</dbReference>
<feature type="short sequence motif" description="'KMSKS' region" evidence="7">
    <location>
        <begin position="296"/>
        <end position="300"/>
    </location>
</feature>
<proteinExistence type="inferred from homology"/>
<evidence type="ECO:0000256" key="5">
    <source>
        <dbReference type="ARBA" id="ARBA00022917"/>
    </source>
</evidence>
<dbReference type="PRINTS" id="PR00987">
    <property type="entry name" value="TRNASYNTHGLU"/>
</dbReference>
<dbReference type="InterPro" id="IPR008925">
    <property type="entry name" value="aa_tRNA-synth_I_cd-bd_sf"/>
</dbReference>
<dbReference type="InterPro" id="IPR001412">
    <property type="entry name" value="aa-tRNA-synth_I_CS"/>
</dbReference>
<dbReference type="InterPro" id="IPR014729">
    <property type="entry name" value="Rossmann-like_a/b/a_fold"/>
</dbReference>
<keyword evidence="3 7" id="KW-0547">Nucleotide-binding</keyword>
<feature type="binding site" evidence="7">
    <location>
        <position position="147"/>
    </location>
    <ligand>
        <name>Zn(2+)</name>
        <dbReference type="ChEBI" id="CHEBI:29105"/>
    </ligand>
</feature>
<accession>A0ABY5S8S9</accession>
<keyword evidence="6 7" id="KW-0030">Aminoacyl-tRNA synthetase</keyword>
<dbReference type="SUPFAM" id="SSF52374">
    <property type="entry name" value="Nucleotidylyl transferase"/>
    <property type="match status" value="1"/>
</dbReference>
<keyword evidence="7" id="KW-0862">Zinc</keyword>
<comment type="similarity">
    <text evidence="1 7">Belongs to the class-I aminoacyl-tRNA synthetase family. Glutamate--tRNA ligase type 1 subfamily.</text>
</comment>
<dbReference type="RefSeq" id="WP_258385022.1">
    <property type="nucleotide sequence ID" value="NZ_CP091430.1"/>
</dbReference>
<sequence>MAIADSVLISELLFPNITESPHDLEQRYPKRMLGKDAFVTRFAPSPTGFLHIGGLFAAMISMHLAKQSGGLCYLRIEDTDKKREVEGGISGITESLRDFGIVFEEGVTGAGEERGEYGPYRQSQREAIYHVFAKELVRRGLAYPCFCTESELEAARLRQEAQKLRPGCYKEWAFHRDLPFAEVKERIASGQSHVLRLRSEGSHERHVTFVDGVKGLVTLSENDMDIVLLKSDGMPTYHFAHVVDDHLMRTTHVIRGDEWLSSAPIHLQLFEALGLEAPIYSHIAPILKQDGASKRKLSKRKDPEAAVSYFKAQGFPAEAILEYMLGLANWTYEDWRREHPQEERSSFRLELDKMGSSGALFDRVKIEDISKQVIARMDAGEVYSHVLVWAKEFDAGLAGRLENDPIYAKAILAIGRGAANARKDIAMWSDVPSYMEYFYEEDSPAVAAADVPASISPEDADRLIAGYIGLYRHDADRDEWFAAIQQLSEQHGYAGEMKRYKKEPAAYKGHVGDVSLLLRLTITGRARTPDLYDVMQVMGPERVMSRLKARKDWV</sequence>
<keyword evidence="7" id="KW-0963">Cytoplasm</keyword>
<dbReference type="PANTHER" id="PTHR43311:SF2">
    <property type="entry name" value="GLUTAMATE--TRNA LIGASE, MITOCHONDRIAL-RELATED"/>
    <property type="match status" value="1"/>
</dbReference>
<feature type="binding site" evidence="7">
    <location>
        <position position="175"/>
    </location>
    <ligand>
        <name>Zn(2+)</name>
        <dbReference type="ChEBI" id="CHEBI:29105"/>
    </ligand>
</feature>
<feature type="binding site" evidence="7">
    <location>
        <position position="177"/>
    </location>
    <ligand>
        <name>Zn(2+)</name>
        <dbReference type="ChEBI" id="CHEBI:29105"/>
    </ligand>
</feature>
<keyword evidence="7" id="KW-0479">Metal-binding</keyword>
<keyword evidence="4 7" id="KW-0067">ATP-binding</keyword>
<dbReference type="InterPro" id="IPR020058">
    <property type="entry name" value="Glu/Gln-tRNA-synth_Ib_cat-dom"/>
</dbReference>